<dbReference type="Gene3D" id="3.30.1370.30">
    <property type="match status" value="1"/>
</dbReference>
<comment type="function">
    <text evidence="5">One of the primary rRNA binding proteins, it binds directly to 16S rRNA central domain where it helps coordinate assembly of the platform of the 30S subunit.</text>
</comment>
<dbReference type="Pfam" id="PF00410">
    <property type="entry name" value="Ribosomal_S8"/>
    <property type="match status" value="1"/>
</dbReference>
<evidence type="ECO:0000256" key="3">
    <source>
        <dbReference type="ARBA" id="ARBA00023274"/>
    </source>
</evidence>
<dbReference type="GO" id="GO:0006412">
    <property type="term" value="P:translation"/>
    <property type="evidence" value="ECO:0007669"/>
    <property type="project" value="UniProtKB-UniRule"/>
</dbReference>
<evidence type="ECO:0000313" key="7">
    <source>
        <dbReference type="EMBL" id="OHA08995.1"/>
    </source>
</evidence>
<dbReference type="Gene3D" id="3.30.1490.10">
    <property type="match status" value="1"/>
</dbReference>
<dbReference type="AlphaFoldDB" id="A0A1G2LBH5"/>
<gene>
    <name evidence="5" type="primary">rpsH</name>
    <name evidence="7" type="ORF">A3B37_03005</name>
</gene>
<evidence type="ECO:0000256" key="4">
    <source>
        <dbReference type="ARBA" id="ARBA00035258"/>
    </source>
</evidence>
<accession>A0A1G2LBH5</accession>
<dbReference type="GO" id="GO:0019843">
    <property type="term" value="F:rRNA binding"/>
    <property type="evidence" value="ECO:0007669"/>
    <property type="project" value="UniProtKB-UniRule"/>
</dbReference>
<dbReference type="GO" id="GO:0005840">
    <property type="term" value="C:ribosome"/>
    <property type="evidence" value="ECO:0007669"/>
    <property type="project" value="UniProtKB-KW"/>
</dbReference>
<proteinExistence type="inferred from homology"/>
<keyword evidence="5" id="KW-0694">RNA-binding</keyword>
<evidence type="ECO:0000313" key="8">
    <source>
        <dbReference type="Proteomes" id="UP000176705"/>
    </source>
</evidence>
<comment type="subunit">
    <text evidence="5">Part of the 30S ribosomal subunit. Contacts proteins S5 and S12.</text>
</comment>
<dbReference type="EMBL" id="MHQS01000008">
    <property type="protein sequence ID" value="OHA08995.1"/>
    <property type="molecule type" value="Genomic_DNA"/>
</dbReference>
<dbReference type="InterPro" id="IPR035987">
    <property type="entry name" value="Ribosomal_uS8_sf"/>
</dbReference>
<name>A0A1G2LBH5_9BACT</name>
<dbReference type="GO" id="GO:0005737">
    <property type="term" value="C:cytoplasm"/>
    <property type="evidence" value="ECO:0007669"/>
    <property type="project" value="UniProtKB-ARBA"/>
</dbReference>
<keyword evidence="5" id="KW-0699">rRNA-binding</keyword>
<dbReference type="GO" id="GO:0003735">
    <property type="term" value="F:structural constituent of ribosome"/>
    <property type="evidence" value="ECO:0007669"/>
    <property type="project" value="InterPro"/>
</dbReference>
<comment type="similarity">
    <text evidence="1 5 6">Belongs to the universal ribosomal protein uS8 family.</text>
</comment>
<dbReference type="FunFam" id="3.30.1490.10:FF:000001">
    <property type="entry name" value="30S ribosomal protein S8"/>
    <property type="match status" value="1"/>
</dbReference>
<protein>
    <recommendedName>
        <fullName evidence="4 5">Small ribosomal subunit protein uS8</fullName>
    </recommendedName>
</protein>
<dbReference type="Proteomes" id="UP000176705">
    <property type="component" value="Unassembled WGS sequence"/>
</dbReference>
<evidence type="ECO:0000256" key="5">
    <source>
        <dbReference type="HAMAP-Rule" id="MF_01302"/>
    </source>
</evidence>
<evidence type="ECO:0000256" key="1">
    <source>
        <dbReference type="ARBA" id="ARBA00006471"/>
    </source>
</evidence>
<dbReference type="InterPro" id="IPR000630">
    <property type="entry name" value="Ribosomal_uS8"/>
</dbReference>
<keyword evidence="3 5" id="KW-0687">Ribonucleoprotein</keyword>
<sequence length="129" mass="14706">MTDPISDLLTRIRNGYRARKPLIVLPHSELKEGILRLLEARRYIGGFEKKGRRIRKFLEVKLHYEDSAPALHGIRRISKPSRRIYLGADDIRPVRQGYGFLIVSTSKGLLSGEEARKGRVGGEVIAEVW</sequence>
<dbReference type="GO" id="GO:1990904">
    <property type="term" value="C:ribonucleoprotein complex"/>
    <property type="evidence" value="ECO:0007669"/>
    <property type="project" value="UniProtKB-KW"/>
</dbReference>
<dbReference type="PANTHER" id="PTHR11758">
    <property type="entry name" value="40S RIBOSOMAL PROTEIN S15A"/>
    <property type="match status" value="1"/>
</dbReference>
<dbReference type="PROSITE" id="PS00053">
    <property type="entry name" value="RIBOSOMAL_S8"/>
    <property type="match status" value="1"/>
</dbReference>
<dbReference type="HAMAP" id="MF_01302_B">
    <property type="entry name" value="Ribosomal_uS8_B"/>
    <property type="match status" value="1"/>
</dbReference>
<dbReference type="STRING" id="1802280.A3B37_03005"/>
<comment type="caution">
    <text evidence="7">The sequence shown here is derived from an EMBL/GenBank/DDBJ whole genome shotgun (WGS) entry which is preliminary data.</text>
</comment>
<dbReference type="NCBIfam" id="NF001109">
    <property type="entry name" value="PRK00136.1"/>
    <property type="match status" value="1"/>
</dbReference>
<dbReference type="SUPFAM" id="SSF56047">
    <property type="entry name" value="Ribosomal protein S8"/>
    <property type="match status" value="1"/>
</dbReference>
<keyword evidence="2 5" id="KW-0689">Ribosomal protein</keyword>
<reference evidence="7 8" key="1">
    <citation type="journal article" date="2016" name="Nat. Commun.">
        <title>Thousands of microbial genomes shed light on interconnected biogeochemical processes in an aquifer system.</title>
        <authorList>
            <person name="Anantharaman K."/>
            <person name="Brown C.T."/>
            <person name="Hug L.A."/>
            <person name="Sharon I."/>
            <person name="Castelle C.J."/>
            <person name="Probst A.J."/>
            <person name="Thomas B.C."/>
            <person name="Singh A."/>
            <person name="Wilkins M.J."/>
            <person name="Karaoz U."/>
            <person name="Brodie E.L."/>
            <person name="Williams K.H."/>
            <person name="Hubbard S.S."/>
            <person name="Banfield J.F."/>
        </authorList>
    </citation>
    <scope>NUCLEOTIDE SEQUENCE [LARGE SCALE GENOMIC DNA]</scope>
</reference>
<organism evidence="7 8">
    <name type="scientific">Candidatus Sungbacteria bacterium RIFCSPLOWO2_01_FULL_59_16</name>
    <dbReference type="NCBI Taxonomy" id="1802280"/>
    <lineage>
        <taxon>Bacteria</taxon>
        <taxon>Candidatus Sungiibacteriota</taxon>
    </lineage>
</organism>
<dbReference type="InterPro" id="IPR047863">
    <property type="entry name" value="Ribosomal_uS8_CS"/>
</dbReference>
<evidence type="ECO:0000256" key="2">
    <source>
        <dbReference type="ARBA" id="ARBA00022980"/>
    </source>
</evidence>
<evidence type="ECO:0000256" key="6">
    <source>
        <dbReference type="RuleBase" id="RU003660"/>
    </source>
</evidence>